<dbReference type="GO" id="GO:0030422">
    <property type="term" value="P:siRNA processing"/>
    <property type="evidence" value="ECO:0007669"/>
    <property type="project" value="TreeGrafter"/>
</dbReference>
<dbReference type="GO" id="GO:0005634">
    <property type="term" value="C:nucleus"/>
    <property type="evidence" value="ECO:0007669"/>
    <property type="project" value="TreeGrafter"/>
</dbReference>
<dbReference type="SMART" id="SM00490">
    <property type="entry name" value="HELICc"/>
    <property type="match status" value="1"/>
</dbReference>
<dbReference type="InterPro" id="IPR027417">
    <property type="entry name" value="P-loop_NTPase"/>
</dbReference>
<keyword evidence="1" id="KW-0378">Hydrolase</keyword>
<organism evidence="3 4">
    <name type="scientific">Trifolium subterraneum</name>
    <name type="common">Subterranean clover</name>
    <dbReference type="NCBI Taxonomy" id="3900"/>
    <lineage>
        <taxon>Eukaryota</taxon>
        <taxon>Viridiplantae</taxon>
        <taxon>Streptophyta</taxon>
        <taxon>Embryophyta</taxon>
        <taxon>Tracheophyta</taxon>
        <taxon>Spermatophyta</taxon>
        <taxon>Magnoliopsida</taxon>
        <taxon>eudicotyledons</taxon>
        <taxon>Gunneridae</taxon>
        <taxon>Pentapetalae</taxon>
        <taxon>rosids</taxon>
        <taxon>fabids</taxon>
        <taxon>Fabales</taxon>
        <taxon>Fabaceae</taxon>
        <taxon>Papilionoideae</taxon>
        <taxon>50 kb inversion clade</taxon>
        <taxon>NPAAA clade</taxon>
        <taxon>Hologalegina</taxon>
        <taxon>IRL clade</taxon>
        <taxon>Trifolieae</taxon>
        <taxon>Trifolium</taxon>
    </lineage>
</organism>
<name>A0A2Z6M2E7_TRISU</name>
<gene>
    <name evidence="3" type="ORF">TSUD_377490</name>
</gene>
<reference evidence="4" key="1">
    <citation type="journal article" date="2017" name="Front. Plant Sci.">
        <title>Climate Clever Clovers: New Paradigm to Reduce the Environmental Footprint of Ruminants by Breeding Low Methanogenic Forages Utilizing Haplotype Variation.</title>
        <authorList>
            <person name="Kaur P."/>
            <person name="Appels R."/>
            <person name="Bayer P.E."/>
            <person name="Keeble-Gagnere G."/>
            <person name="Wang J."/>
            <person name="Hirakawa H."/>
            <person name="Shirasawa K."/>
            <person name="Vercoe P."/>
            <person name="Stefanova K."/>
            <person name="Durmic Z."/>
            <person name="Nichols P."/>
            <person name="Revell C."/>
            <person name="Isobe S.N."/>
            <person name="Edwards D."/>
            <person name="Erskine W."/>
        </authorList>
    </citation>
    <scope>NUCLEOTIDE SEQUENCE [LARGE SCALE GENOMIC DNA]</scope>
    <source>
        <strain evidence="4">cv. Daliak</strain>
    </source>
</reference>
<dbReference type="PROSITE" id="PS51194">
    <property type="entry name" value="HELICASE_CTER"/>
    <property type="match status" value="1"/>
</dbReference>
<dbReference type="EMBL" id="DF973122">
    <property type="protein sequence ID" value="GAU12498.1"/>
    <property type="molecule type" value="Genomic_DNA"/>
</dbReference>
<dbReference type="Gene3D" id="3.40.50.300">
    <property type="entry name" value="P-loop containing nucleotide triphosphate hydrolases"/>
    <property type="match status" value="1"/>
</dbReference>
<dbReference type="PANTHER" id="PTHR14950:SF70">
    <property type="entry name" value="ENDORIBONUCLEASE DICER HOMOLOG 2"/>
    <property type="match status" value="1"/>
</dbReference>
<dbReference type="Pfam" id="PF00271">
    <property type="entry name" value="Helicase_C"/>
    <property type="match status" value="1"/>
</dbReference>
<evidence type="ECO:0000259" key="2">
    <source>
        <dbReference type="PROSITE" id="PS51194"/>
    </source>
</evidence>
<evidence type="ECO:0000313" key="4">
    <source>
        <dbReference type="Proteomes" id="UP000242715"/>
    </source>
</evidence>
<dbReference type="OrthoDB" id="6513042at2759"/>
<dbReference type="GO" id="GO:0003723">
    <property type="term" value="F:RNA binding"/>
    <property type="evidence" value="ECO:0007669"/>
    <property type="project" value="TreeGrafter"/>
</dbReference>
<dbReference type="GO" id="GO:0005737">
    <property type="term" value="C:cytoplasm"/>
    <property type="evidence" value="ECO:0007669"/>
    <property type="project" value="TreeGrafter"/>
</dbReference>
<evidence type="ECO:0000313" key="3">
    <source>
        <dbReference type="EMBL" id="GAU12498.1"/>
    </source>
</evidence>
<dbReference type="Proteomes" id="UP000242715">
    <property type="component" value="Unassembled WGS sequence"/>
</dbReference>
<evidence type="ECO:0000256" key="1">
    <source>
        <dbReference type="ARBA" id="ARBA00022801"/>
    </source>
</evidence>
<proteinExistence type="predicted"/>
<dbReference type="AlphaFoldDB" id="A0A2Z6M2E7"/>
<sequence>MEEAVMDMDGYGEEQIMPDALPFARSCIGFSDPQWTIGYNMNSDVEMGLLTSRVSCLIDCLLEYRGFTEMRCIVFVERVITAIVLEVLLNTVLPKYNSWRAKCIAGNSSKLQNQSRKTQNEIVEEFRMGLVNIIVATSILEEGLDVQSCNLVIRFDPCPTVCSFVQSRGRARMQNSDYILMVKSGDLDTRSRLEKYLGGPQMMRKESLRQSSLPCEHLEIDQFLEQAYRVASTEAVVNLSSSITLIYLYCSRLPSDGYDITVQDIFLATRVMLDREIGSMQFDTCFDKGSLSMKLNYKGSITLSPDQHHVPSIWTEKGLVCGCILQNALVCTPHTGRTYITTGILDLNGNSPLAVGDGEVTTYKNYFGQK</sequence>
<keyword evidence="4" id="KW-1185">Reference proteome</keyword>
<dbReference type="PANTHER" id="PTHR14950">
    <property type="entry name" value="DICER-RELATED"/>
    <property type="match status" value="1"/>
</dbReference>
<feature type="domain" description="Helicase C-terminal" evidence="2">
    <location>
        <begin position="60"/>
        <end position="221"/>
    </location>
</feature>
<protein>
    <recommendedName>
        <fullName evidence="2">Helicase C-terminal domain-containing protein</fullName>
    </recommendedName>
</protein>
<dbReference type="SUPFAM" id="SSF52540">
    <property type="entry name" value="P-loop containing nucleoside triphosphate hydrolases"/>
    <property type="match status" value="1"/>
</dbReference>
<accession>A0A2Z6M2E7</accession>
<dbReference type="FunFam" id="3.40.50.300:FF:000420">
    <property type="entry name" value="Endoribonuclease dicer-like 1"/>
    <property type="match status" value="1"/>
</dbReference>
<dbReference type="InterPro" id="IPR001650">
    <property type="entry name" value="Helicase_C-like"/>
</dbReference>
<dbReference type="GO" id="GO:0004525">
    <property type="term" value="F:ribonuclease III activity"/>
    <property type="evidence" value="ECO:0007669"/>
    <property type="project" value="TreeGrafter"/>
</dbReference>